<keyword evidence="5" id="KW-1185">Reference proteome</keyword>
<proteinExistence type="predicted"/>
<evidence type="ECO:0000313" key="5">
    <source>
        <dbReference type="Proteomes" id="UP001058184"/>
    </source>
</evidence>
<dbReference type="Pfam" id="PF13670">
    <property type="entry name" value="PepSY_2"/>
    <property type="match status" value="1"/>
</dbReference>
<name>A0A9Q9M250_LEICA</name>
<dbReference type="EMBL" id="CP081078">
    <property type="protein sequence ID" value="UWQ59896.1"/>
    <property type="molecule type" value="Genomic_DNA"/>
</dbReference>
<dbReference type="InterPro" id="IPR025711">
    <property type="entry name" value="PepSY"/>
</dbReference>
<dbReference type="KEGG" id="lcae:K3721_07005"/>
<dbReference type="Proteomes" id="UP001058713">
    <property type="component" value="Chromosome"/>
</dbReference>
<sequence length="83" mass="9220">MRHSLKLLALAFTLPAAAAFASDGTPGAETQAKIRELLTGQGYEVRKIETEDGLYEAYALKDGKKYEVYLNDKIEVVKIEEND</sequence>
<organism evidence="3 6">
    <name type="scientific">Leisingera caerulea</name>
    <name type="common">Phaeobacter caeruleus</name>
    <dbReference type="NCBI Taxonomy" id="506591"/>
    <lineage>
        <taxon>Bacteria</taxon>
        <taxon>Pseudomonadati</taxon>
        <taxon>Pseudomonadota</taxon>
        <taxon>Alphaproteobacteria</taxon>
        <taxon>Rhodobacterales</taxon>
        <taxon>Roseobacteraceae</taxon>
        <taxon>Leisingera</taxon>
    </lineage>
</organism>
<keyword evidence="1" id="KW-0732">Signal</keyword>
<evidence type="ECO:0000313" key="6">
    <source>
        <dbReference type="Proteomes" id="UP001058713"/>
    </source>
</evidence>
<feature type="chain" id="PRO_5040155931" evidence="1">
    <location>
        <begin position="22"/>
        <end position="83"/>
    </location>
</feature>
<reference evidence="3" key="1">
    <citation type="submission" date="2021-08" db="EMBL/GenBank/DDBJ databases">
        <authorList>
            <person name="Nwanade C."/>
            <person name="Wang M."/>
            <person name="Masoudi A."/>
            <person name="Yu Z."/>
            <person name="Liu J."/>
        </authorList>
    </citation>
    <scope>NUCLEOTIDE SEQUENCE</scope>
    <source>
        <strain evidence="3">S122</strain>
        <strain evidence="4">S141</strain>
    </source>
</reference>
<dbReference type="RefSeq" id="WP_027237957.1">
    <property type="nucleotide sequence ID" value="NZ_CP081064.1"/>
</dbReference>
<dbReference type="Proteomes" id="UP001058184">
    <property type="component" value="Chromosome"/>
</dbReference>
<evidence type="ECO:0000256" key="1">
    <source>
        <dbReference type="SAM" id="SignalP"/>
    </source>
</evidence>
<accession>A0A9Q9M250</accession>
<feature type="signal peptide" evidence="1">
    <location>
        <begin position="1"/>
        <end position="21"/>
    </location>
</feature>
<dbReference type="EMBL" id="CP081070">
    <property type="protein sequence ID" value="UWQ55282.1"/>
    <property type="molecule type" value="Genomic_DNA"/>
</dbReference>
<protein>
    <submittedName>
        <fullName evidence="3">PepSY domain-containing protein</fullName>
    </submittedName>
</protein>
<feature type="domain" description="PepSY" evidence="2">
    <location>
        <begin position="7"/>
        <end position="78"/>
    </location>
</feature>
<evidence type="ECO:0000259" key="2">
    <source>
        <dbReference type="Pfam" id="PF13670"/>
    </source>
</evidence>
<evidence type="ECO:0000313" key="3">
    <source>
        <dbReference type="EMBL" id="UWQ55282.1"/>
    </source>
</evidence>
<dbReference type="AlphaFoldDB" id="A0A9Q9M250"/>
<gene>
    <name evidence="3" type="ORF">K3721_07005</name>
    <name evidence="4" type="ORF">K3722_07130</name>
</gene>
<evidence type="ECO:0000313" key="4">
    <source>
        <dbReference type="EMBL" id="UWQ59896.1"/>
    </source>
</evidence>